<keyword evidence="2" id="KW-1185">Reference proteome</keyword>
<gene>
    <name evidence="1" type="ORF">QTG54_009509</name>
</gene>
<evidence type="ECO:0000313" key="1">
    <source>
        <dbReference type="EMBL" id="KAK1739750.1"/>
    </source>
</evidence>
<organism evidence="1 2">
    <name type="scientific">Skeletonema marinoi</name>
    <dbReference type="NCBI Taxonomy" id="267567"/>
    <lineage>
        <taxon>Eukaryota</taxon>
        <taxon>Sar</taxon>
        <taxon>Stramenopiles</taxon>
        <taxon>Ochrophyta</taxon>
        <taxon>Bacillariophyta</taxon>
        <taxon>Coscinodiscophyceae</taxon>
        <taxon>Thalassiosirophycidae</taxon>
        <taxon>Thalassiosirales</taxon>
        <taxon>Skeletonemataceae</taxon>
        <taxon>Skeletonema</taxon>
        <taxon>Skeletonema marinoi-dohrnii complex</taxon>
    </lineage>
</organism>
<accession>A0AAD8Y608</accession>
<protein>
    <submittedName>
        <fullName evidence="1">Uncharacterized protein</fullName>
    </submittedName>
</protein>
<evidence type="ECO:0000313" key="2">
    <source>
        <dbReference type="Proteomes" id="UP001224775"/>
    </source>
</evidence>
<sequence>MWQKRREWASDREWSIDYPAFDPPTEVTGFVVIHVMLEQYREHFSSWSYGYHGSHFGVVNGCLLASDIICACADDSKVHSKQLVDECNLFRADVMEDRYCVPVAVKDQVKDYLTLSEHYSLPKVELSDNDICTTDHKTDEVNSAKISDKWKQQQEVYSRFGLIVKIW</sequence>
<dbReference type="Proteomes" id="UP001224775">
    <property type="component" value="Unassembled WGS sequence"/>
</dbReference>
<reference evidence="1" key="1">
    <citation type="submission" date="2023-06" db="EMBL/GenBank/DDBJ databases">
        <title>Survivors Of The Sea: Transcriptome response of Skeletonema marinoi to long-term dormancy.</title>
        <authorList>
            <person name="Pinder M.I.M."/>
            <person name="Kourtchenko O."/>
            <person name="Robertson E.K."/>
            <person name="Larsson T."/>
            <person name="Maumus F."/>
            <person name="Osuna-Cruz C.M."/>
            <person name="Vancaester E."/>
            <person name="Stenow R."/>
            <person name="Vandepoele K."/>
            <person name="Ploug H."/>
            <person name="Bruchert V."/>
            <person name="Godhe A."/>
            <person name="Topel M."/>
        </authorList>
    </citation>
    <scope>NUCLEOTIDE SEQUENCE</scope>
    <source>
        <strain evidence="1">R05AC</strain>
    </source>
</reference>
<comment type="caution">
    <text evidence="1">The sequence shown here is derived from an EMBL/GenBank/DDBJ whole genome shotgun (WGS) entry which is preliminary data.</text>
</comment>
<name>A0AAD8Y608_9STRA</name>
<proteinExistence type="predicted"/>
<dbReference type="AlphaFoldDB" id="A0AAD8Y608"/>
<dbReference type="EMBL" id="JATAAI010000017">
    <property type="protein sequence ID" value="KAK1739750.1"/>
    <property type="molecule type" value="Genomic_DNA"/>
</dbReference>